<evidence type="ECO:0000313" key="6">
    <source>
        <dbReference type="EMBL" id="MFD2726965.1"/>
    </source>
</evidence>
<dbReference type="PANTHER" id="PTHR43429:SF3">
    <property type="entry name" value="NITRITE REDUCTASE [NAD(P)H]"/>
    <property type="match status" value="1"/>
</dbReference>
<reference evidence="7" key="1">
    <citation type="journal article" date="2019" name="Int. J. Syst. Evol. Microbiol.">
        <title>The Global Catalogue of Microorganisms (GCM) 10K type strain sequencing project: providing services to taxonomists for standard genome sequencing and annotation.</title>
        <authorList>
            <consortium name="The Broad Institute Genomics Platform"/>
            <consortium name="The Broad Institute Genome Sequencing Center for Infectious Disease"/>
            <person name="Wu L."/>
            <person name="Ma J."/>
        </authorList>
    </citation>
    <scope>NUCLEOTIDE SEQUENCE [LARGE SCALE GENOMIC DNA]</scope>
    <source>
        <strain evidence="7">KCTC 42398</strain>
    </source>
</reference>
<dbReference type="InterPro" id="IPR050260">
    <property type="entry name" value="FAD-bd_OxRdtase"/>
</dbReference>
<sequence>MDHIVIIGNGISGVTAARHIRKLSDKKITIVSAETDYFFSRTALMYVYMGHMKFEHTQPYENWFWEKNRINLKKGYVKEIETDKKTLVFAEGDTLQYDKLIIATGSKPNKFGWPGQDLDGVMGMYHKQDLENLEKYAPNNKVCKRAVIVGGGLIGIELAEMLNSRSIPVTFLVRESSFWNGVLPEGESEMINRHIKNHHIDLRLSSNLKEIKADENGKVKSVVIEETGEEISCDVVGLTAGVSPNINFLKDSPIETGRGIKVNRFLETNIKDIYAIGDCAEQHEAIGQRRPIEAVWYTGRMMGETVAQTICGNRIEYKPGHWFNSAKFLDIEYQTYGWVFSERNKRDYETHFHWIHKDDTKCITVAYHKNTNQFLGINTFGIRMRHEVFDRWLTEKRDVDYVMNHLSQANFDPEFYSRYETEILSAFSKTLQIV</sequence>
<evidence type="ECO:0000259" key="5">
    <source>
        <dbReference type="Pfam" id="PF07992"/>
    </source>
</evidence>
<evidence type="ECO:0000256" key="2">
    <source>
        <dbReference type="ARBA" id="ARBA00006442"/>
    </source>
</evidence>
<keyword evidence="3" id="KW-0285">Flavoprotein</keyword>
<dbReference type="PRINTS" id="PR00411">
    <property type="entry name" value="PNDRDTASEI"/>
</dbReference>
<keyword evidence="4" id="KW-0274">FAD</keyword>
<dbReference type="InterPro" id="IPR036188">
    <property type="entry name" value="FAD/NAD-bd_sf"/>
</dbReference>
<protein>
    <submittedName>
        <fullName evidence="6">NAD(P)/FAD-dependent oxidoreductase</fullName>
    </submittedName>
</protein>
<gene>
    <name evidence="6" type="ORF">ACFSR8_12135</name>
</gene>
<name>A0ABW5TEN7_9FLAO</name>
<keyword evidence="7" id="KW-1185">Reference proteome</keyword>
<comment type="similarity">
    <text evidence="2">Belongs to the FAD-dependent oxidoreductase family.</text>
</comment>
<evidence type="ECO:0000313" key="7">
    <source>
        <dbReference type="Proteomes" id="UP001597476"/>
    </source>
</evidence>
<dbReference type="Gene3D" id="3.50.50.60">
    <property type="entry name" value="FAD/NAD(P)-binding domain"/>
    <property type="match status" value="2"/>
</dbReference>
<evidence type="ECO:0000256" key="4">
    <source>
        <dbReference type="ARBA" id="ARBA00022827"/>
    </source>
</evidence>
<dbReference type="PRINTS" id="PR00368">
    <property type="entry name" value="FADPNR"/>
</dbReference>
<dbReference type="Proteomes" id="UP001597476">
    <property type="component" value="Unassembled WGS sequence"/>
</dbReference>
<feature type="domain" description="FAD/NAD(P)-binding" evidence="5">
    <location>
        <begin position="3"/>
        <end position="288"/>
    </location>
</feature>
<comment type="caution">
    <text evidence="6">The sequence shown here is derived from an EMBL/GenBank/DDBJ whole genome shotgun (WGS) entry which is preliminary data.</text>
</comment>
<organism evidence="6 7">
    <name type="scientific">Hyunsoonleella rubra</name>
    <dbReference type="NCBI Taxonomy" id="1737062"/>
    <lineage>
        <taxon>Bacteria</taxon>
        <taxon>Pseudomonadati</taxon>
        <taxon>Bacteroidota</taxon>
        <taxon>Flavobacteriia</taxon>
        <taxon>Flavobacteriales</taxon>
        <taxon>Flavobacteriaceae</taxon>
    </lineage>
</organism>
<dbReference type="InterPro" id="IPR023753">
    <property type="entry name" value="FAD/NAD-binding_dom"/>
</dbReference>
<comment type="cofactor">
    <cofactor evidence="1">
        <name>FAD</name>
        <dbReference type="ChEBI" id="CHEBI:57692"/>
    </cofactor>
</comment>
<dbReference type="RefSeq" id="WP_380292388.1">
    <property type="nucleotide sequence ID" value="NZ_JBHULY010000026.1"/>
</dbReference>
<dbReference type="SUPFAM" id="SSF51905">
    <property type="entry name" value="FAD/NAD(P)-binding domain"/>
    <property type="match status" value="1"/>
</dbReference>
<proteinExistence type="inferred from homology"/>
<dbReference type="PANTHER" id="PTHR43429">
    <property type="entry name" value="PYRIDINE NUCLEOTIDE-DISULFIDE OXIDOREDUCTASE DOMAIN-CONTAINING"/>
    <property type="match status" value="1"/>
</dbReference>
<evidence type="ECO:0000256" key="3">
    <source>
        <dbReference type="ARBA" id="ARBA00022630"/>
    </source>
</evidence>
<dbReference type="Pfam" id="PF07992">
    <property type="entry name" value="Pyr_redox_2"/>
    <property type="match status" value="1"/>
</dbReference>
<dbReference type="EMBL" id="JBHULY010000026">
    <property type="protein sequence ID" value="MFD2726965.1"/>
    <property type="molecule type" value="Genomic_DNA"/>
</dbReference>
<evidence type="ECO:0000256" key="1">
    <source>
        <dbReference type="ARBA" id="ARBA00001974"/>
    </source>
</evidence>
<accession>A0ABW5TEN7</accession>